<reference evidence="1" key="1">
    <citation type="submission" date="2020-11" db="EMBL/GenBank/DDBJ databases">
        <authorList>
            <consortium name="DOE Joint Genome Institute"/>
            <person name="Ahrendt S."/>
            <person name="Riley R."/>
            <person name="Andreopoulos W."/>
            <person name="Labutti K."/>
            <person name="Pangilinan J."/>
            <person name="Ruiz-Duenas F.J."/>
            <person name="Barrasa J.M."/>
            <person name="Sanchez-Garcia M."/>
            <person name="Camarero S."/>
            <person name="Miyauchi S."/>
            <person name="Serrano A."/>
            <person name="Linde D."/>
            <person name="Babiker R."/>
            <person name="Drula E."/>
            <person name="Ayuso-Fernandez I."/>
            <person name="Pacheco R."/>
            <person name="Padilla G."/>
            <person name="Ferreira P."/>
            <person name="Barriuso J."/>
            <person name="Kellner H."/>
            <person name="Castanera R."/>
            <person name="Alfaro M."/>
            <person name="Ramirez L."/>
            <person name="Pisabarro A.G."/>
            <person name="Kuo A."/>
            <person name="Tritt A."/>
            <person name="Lipzen A."/>
            <person name="He G."/>
            <person name="Yan M."/>
            <person name="Ng V."/>
            <person name="Cullen D."/>
            <person name="Martin F."/>
            <person name="Rosso M.-N."/>
            <person name="Henrissat B."/>
            <person name="Hibbett D."/>
            <person name="Martinez A.T."/>
            <person name="Grigoriev I.V."/>
        </authorList>
    </citation>
    <scope>NUCLEOTIDE SEQUENCE</scope>
    <source>
        <strain evidence="1">ATCC 90797</strain>
    </source>
</reference>
<evidence type="ECO:0000313" key="2">
    <source>
        <dbReference type="Proteomes" id="UP000807025"/>
    </source>
</evidence>
<proteinExistence type="predicted"/>
<gene>
    <name evidence="1" type="ORF">BDN71DRAFT_1512270</name>
</gene>
<comment type="caution">
    <text evidence="1">The sequence shown here is derived from an EMBL/GenBank/DDBJ whole genome shotgun (WGS) entry which is preliminary data.</text>
</comment>
<evidence type="ECO:0000313" key="1">
    <source>
        <dbReference type="EMBL" id="KAF9489258.1"/>
    </source>
</evidence>
<dbReference type="AlphaFoldDB" id="A0A9P5ZJK2"/>
<accession>A0A9P5ZJK2</accession>
<protein>
    <submittedName>
        <fullName evidence="1">Uncharacterized protein</fullName>
    </submittedName>
</protein>
<name>A0A9P5ZJK2_PLEER</name>
<dbReference type="EMBL" id="MU154677">
    <property type="protein sequence ID" value="KAF9489258.1"/>
    <property type="molecule type" value="Genomic_DNA"/>
</dbReference>
<dbReference type="Proteomes" id="UP000807025">
    <property type="component" value="Unassembled WGS sequence"/>
</dbReference>
<keyword evidence="2" id="KW-1185">Reference proteome</keyword>
<sequence>MSLALHRWTISPSIPCYYPDALIDGYTPATTRRTLGENRAVGYPRRDVRREEADGYRHPHKNVNETLAVWILPPIMAWSDVDAPTVPTPLRPQSSTHHHHHSAPFSGVCFPSKQDLPLTLQLGLKHHVRTCRPPEPHAPLPPPIVVAAVTRCTPHLKELEKGLDDLPAPIIPVSAYSFLVHSAPSRQSALRAQATLLVSTSGVGDSC</sequence>
<organism evidence="1 2">
    <name type="scientific">Pleurotus eryngii</name>
    <name type="common">Boletus of the steppes</name>
    <dbReference type="NCBI Taxonomy" id="5323"/>
    <lineage>
        <taxon>Eukaryota</taxon>
        <taxon>Fungi</taxon>
        <taxon>Dikarya</taxon>
        <taxon>Basidiomycota</taxon>
        <taxon>Agaricomycotina</taxon>
        <taxon>Agaricomycetes</taxon>
        <taxon>Agaricomycetidae</taxon>
        <taxon>Agaricales</taxon>
        <taxon>Pleurotineae</taxon>
        <taxon>Pleurotaceae</taxon>
        <taxon>Pleurotus</taxon>
    </lineage>
</organism>